<evidence type="ECO:0000313" key="2">
    <source>
        <dbReference type="EMBL" id="KYO65494.1"/>
    </source>
</evidence>
<gene>
    <name evidence="2" type="ORF">ATZ99_15300</name>
</gene>
<keyword evidence="1" id="KW-0472">Membrane</keyword>
<dbReference type="Proteomes" id="UP000075737">
    <property type="component" value="Unassembled WGS sequence"/>
</dbReference>
<evidence type="ECO:0000256" key="1">
    <source>
        <dbReference type="SAM" id="Phobius"/>
    </source>
</evidence>
<name>A0A161QAL1_9FIRM</name>
<accession>A0A161QAL1</accession>
<dbReference type="EMBL" id="LOHZ01000033">
    <property type="protein sequence ID" value="KYO65494.1"/>
    <property type="molecule type" value="Genomic_DNA"/>
</dbReference>
<dbReference type="RefSeq" id="WP_068748652.1">
    <property type="nucleotide sequence ID" value="NZ_LOHZ01000033.1"/>
</dbReference>
<dbReference type="OrthoDB" id="9787613at2"/>
<keyword evidence="1" id="KW-0812">Transmembrane</keyword>
<reference evidence="2 3" key="1">
    <citation type="submission" date="2015-12" db="EMBL/GenBank/DDBJ databases">
        <title>Draft genome of Thermovenabulum gondwanense isolated from a red thermophilic microbial mat colonisisng an outflow channel of a bore well.</title>
        <authorList>
            <person name="Patel B.K."/>
        </authorList>
    </citation>
    <scope>NUCLEOTIDE SEQUENCE [LARGE SCALE GENOMIC DNA]</scope>
    <source>
        <strain evidence="2 3">R270</strain>
    </source>
</reference>
<evidence type="ECO:0000313" key="3">
    <source>
        <dbReference type="Proteomes" id="UP000075737"/>
    </source>
</evidence>
<feature type="transmembrane region" description="Helical" evidence="1">
    <location>
        <begin position="7"/>
        <end position="27"/>
    </location>
</feature>
<dbReference type="AlphaFoldDB" id="A0A161QAL1"/>
<comment type="caution">
    <text evidence="2">The sequence shown here is derived from an EMBL/GenBank/DDBJ whole genome shotgun (WGS) entry which is preliminary data.</text>
</comment>
<organism evidence="2 3">
    <name type="scientific">Thermovenabulum gondwanense</name>
    <dbReference type="NCBI Taxonomy" id="520767"/>
    <lineage>
        <taxon>Bacteria</taxon>
        <taxon>Bacillati</taxon>
        <taxon>Bacillota</taxon>
        <taxon>Clostridia</taxon>
        <taxon>Thermosediminibacterales</taxon>
        <taxon>Thermosediminibacteraceae</taxon>
        <taxon>Thermovenabulum</taxon>
    </lineage>
</organism>
<sequence length="251" mass="29359">MQKKAKISLIIIMALIFMSIITFLPTFNLKTNKMISRETDNFVFYYEKQDENAALDMAEILEKTYKKINSAMNFNRTENTEIYIYPNLQTFQTKKYGFLGRILSPEWYIGDNIKDKVIIVSPLNPGPVHDYNSVVQTVVHEYIHTVVYQINKKTPKFLNEGLAGYLSGNAKPNYPLENMPDIKDTRISNPIKFGNKGLYGFSYTYIEFLDKNYGMNKIMDLIKNPLAYEEIFGVSEEEIYKQWTQYIKDNY</sequence>
<keyword evidence="3" id="KW-1185">Reference proteome</keyword>
<proteinExistence type="predicted"/>
<dbReference type="PATRIC" id="fig|520767.4.peg.1635"/>
<evidence type="ECO:0008006" key="4">
    <source>
        <dbReference type="Google" id="ProtNLM"/>
    </source>
</evidence>
<keyword evidence="1" id="KW-1133">Transmembrane helix</keyword>
<protein>
    <recommendedName>
        <fullName evidence="4">Peptidase MA-like domain-containing protein</fullName>
    </recommendedName>
</protein>